<accession>A0ABR7LCR3</accession>
<proteinExistence type="predicted"/>
<name>A0ABR7LCR3_9PSEU</name>
<dbReference type="SUPFAM" id="SSF53850">
    <property type="entry name" value="Periplasmic binding protein-like II"/>
    <property type="match status" value="1"/>
</dbReference>
<keyword evidence="1" id="KW-0812">Transmembrane</keyword>
<feature type="transmembrane region" description="Helical" evidence="1">
    <location>
        <begin position="12"/>
        <end position="35"/>
    </location>
</feature>
<organism evidence="3 4">
    <name type="scientific">Actinokineospora xionganensis</name>
    <dbReference type="NCBI Taxonomy" id="2684470"/>
    <lineage>
        <taxon>Bacteria</taxon>
        <taxon>Bacillati</taxon>
        <taxon>Actinomycetota</taxon>
        <taxon>Actinomycetes</taxon>
        <taxon>Pseudonocardiales</taxon>
        <taxon>Pseudonocardiaceae</taxon>
        <taxon>Actinokineospora</taxon>
    </lineage>
</organism>
<dbReference type="RefSeq" id="WP_187223299.1">
    <property type="nucleotide sequence ID" value="NZ_JABVED010000015.1"/>
</dbReference>
<evidence type="ECO:0000256" key="1">
    <source>
        <dbReference type="SAM" id="Phobius"/>
    </source>
</evidence>
<dbReference type="SMART" id="SM00327">
    <property type="entry name" value="VWA"/>
    <property type="match status" value="1"/>
</dbReference>
<evidence type="ECO:0000313" key="3">
    <source>
        <dbReference type="EMBL" id="MBC6450186.1"/>
    </source>
</evidence>
<protein>
    <submittedName>
        <fullName evidence="3">VWA domain-containing protein</fullName>
    </submittedName>
</protein>
<dbReference type="EMBL" id="JABVED010000015">
    <property type="protein sequence ID" value="MBC6450186.1"/>
    <property type="molecule type" value="Genomic_DNA"/>
</dbReference>
<keyword evidence="1" id="KW-0472">Membrane</keyword>
<dbReference type="Proteomes" id="UP000734823">
    <property type="component" value="Unassembled WGS sequence"/>
</dbReference>
<keyword evidence="1" id="KW-1133">Transmembrane helix</keyword>
<feature type="domain" description="VWFA" evidence="2">
    <location>
        <begin position="360"/>
        <end position="552"/>
    </location>
</feature>
<sequence length="568" mass="60074">MGRHSPGGGRAATQRSSVVALSLLFVAALVGWLSFDFLRDTLGASDCERVTSLTVAASPDIAPVITQVGRDILEAGEDCYDVRVTSRESSGVAESLAVSDGSEPPDVWIPESALWLRRAQSNGAWQTPIEGTRIASSPVVIALTDDLAGQFGWPATRPTWSDVMADNKVLESLGFPDPARDPIGASTLFLLAEPKSNAATETTGATTTSLLRKLSANTVAQSSDLFARLPGTTSPHPPLSAFPSSETAVLRHNVKQSSTKLVAAYADPAPPSLDYPYVVLPGTTGEKRTVAERFLSRMLAPSARELLGAAGFRGPAGDVLRDRSQDKRVTAEAAAPVPLPAPDEVDRVLNEWAGVNLSARIQVLLDVSGSMAEQVPGTGRTRMAVTLDAAELGIRLFKGTTKIGLWVFSTNLDGDKDYRELLPVRPVSDHLAANAIPTVRSIENQTKGATGLYDSTLAAYKAARQNWEPGRINLVVVMTDGKNEDRDGISREQLLTELAALADPKRPIAVIGIGIGPDIDVGELQAISAATDGQAFSTPDPSKIAEIFYAALSKLLCQPPACKPTPGS</sequence>
<gene>
    <name evidence="3" type="ORF">GPZ80_23785</name>
</gene>
<dbReference type="InterPro" id="IPR036465">
    <property type="entry name" value="vWFA_dom_sf"/>
</dbReference>
<dbReference type="SUPFAM" id="SSF53300">
    <property type="entry name" value="vWA-like"/>
    <property type="match status" value="1"/>
</dbReference>
<keyword evidence="4" id="KW-1185">Reference proteome</keyword>
<dbReference type="Pfam" id="PF13531">
    <property type="entry name" value="SBP_bac_11"/>
    <property type="match status" value="1"/>
</dbReference>
<evidence type="ECO:0000313" key="4">
    <source>
        <dbReference type="Proteomes" id="UP000734823"/>
    </source>
</evidence>
<evidence type="ECO:0000259" key="2">
    <source>
        <dbReference type="PROSITE" id="PS50234"/>
    </source>
</evidence>
<dbReference type="Pfam" id="PF00092">
    <property type="entry name" value="VWA"/>
    <property type="match status" value="1"/>
</dbReference>
<dbReference type="PROSITE" id="PS50234">
    <property type="entry name" value="VWFA"/>
    <property type="match status" value="1"/>
</dbReference>
<dbReference type="InterPro" id="IPR002035">
    <property type="entry name" value="VWF_A"/>
</dbReference>
<dbReference type="Gene3D" id="3.40.50.410">
    <property type="entry name" value="von Willebrand factor, type A domain"/>
    <property type="match status" value="1"/>
</dbReference>
<comment type="caution">
    <text evidence="3">The sequence shown here is derived from an EMBL/GenBank/DDBJ whole genome shotgun (WGS) entry which is preliminary data.</text>
</comment>
<reference evidence="3 4" key="1">
    <citation type="submission" date="2020-06" db="EMBL/GenBank/DDBJ databases">
        <title>Actinokineospora xiongansis sp. nov., isolated from soil of Baiyangdian.</title>
        <authorList>
            <person name="Zhang X."/>
        </authorList>
    </citation>
    <scope>NUCLEOTIDE SEQUENCE [LARGE SCALE GENOMIC DNA]</scope>
    <source>
        <strain evidence="3 4">HBU206404</strain>
    </source>
</reference>